<evidence type="ECO:0000256" key="1">
    <source>
        <dbReference type="SAM" id="MobiDB-lite"/>
    </source>
</evidence>
<accession>A0A1X6X095</accession>
<protein>
    <submittedName>
        <fullName evidence="2">Uncharacterized protein</fullName>
    </submittedName>
</protein>
<gene>
    <name evidence="2" type="ORF">FM110_06825</name>
</gene>
<dbReference type="AlphaFoldDB" id="A0A1X6X095"/>
<name>A0A1X6X095_9MICO</name>
<dbReference type="EMBL" id="FWFG01000061">
    <property type="protein sequence ID" value="SLM91611.1"/>
    <property type="molecule type" value="Genomic_DNA"/>
</dbReference>
<reference evidence="2 3" key="1">
    <citation type="submission" date="2017-02" db="EMBL/GenBank/DDBJ databases">
        <authorList>
            <person name="Peterson S.W."/>
        </authorList>
    </citation>
    <scope>NUCLEOTIDE SEQUENCE [LARGE SCALE GENOMIC DNA]</scope>
    <source>
        <strain evidence="2 3">CIP104813</strain>
    </source>
</reference>
<proteinExistence type="predicted"/>
<evidence type="ECO:0000313" key="3">
    <source>
        <dbReference type="Proteomes" id="UP000195981"/>
    </source>
</evidence>
<feature type="compositionally biased region" description="Basic residues" evidence="1">
    <location>
        <begin position="152"/>
        <end position="161"/>
    </location>
</feature>
<dbReference type="Proteomes" id="UP000195981">
    <property type="component" value="Unassembled WGS sequence"/>
</dbReference>
<organism evidence="2 3">
    <name type="scientific">Brachybacterium nesterenkovii</name>
    <dbReference type="NCBI Taxonomy" id="47847"/>
    <lineage>
        <taxon>Bacteria</taxon>
        <taxon>Bacillati</taxon>
        <taxon>Actinomycetota</taxon>
        <taxon>Actinomycetes</taxon>
        <taxon>Micrococcales</taxon>
        <taxon>Dermabacteraceae</taxon>
        <taxon>Brachybacterium</taxon>
    </lineage>
</organism>
<evidence type="ECO:0000313" key="2">
    <source>
        <dbReference type="EMBL" id="SLM91611.1"/>
    </source>
</evidence>
<feature type="region of interest" description="Disordered" evidence="1">
    <location>
        <begin position="144"/>
        <end position="169"/>
    </location>
</feature>
<sequence>MRSTLPHHPPPLATPAPRFSRCDLESAGQRGGVKWSGFSCHAGPRGAGPPADHLIRPDDTAATCPAARRGRERIPWSSAVSALDRHVGASTDDRTVVRGGEGGGAEWMSLGDVWGAQRVAMRRPPRDVRGAQRGAMWRPVWGQRAERDRARSCGRRLRARQRPAGWAGRCDAVASRAASRRGQAQRYGALR</sequence>
<keyword evidence="3" id="KW-1185">Reference proteome</keyword>